<protein>
    <submittedName>
        <fullName evidence="2">Uncharacterized protein</fullName>
    </submittedName>
</protein>
<sequence>MVFERPQKRASQQPQGRFSSQVFQRQYFSDEEEKQIRNRPMPVGMFNYAATLPTAPYSEPIQEKADNTKTDDVSVEESININIPVVQLVKTEKDRSDKQKRVANAKKTINLLGNNMKNNLDNHLFNAKPSDGGAINQNAPVGLHAYTDGRLPNGVVNLATVGSLNKVHTLTWRWQNSVNQKNSTMFPQWMPPAHVRTLITLQYADTRDQTIEAGEQLYPADTKTYIQRGLNINLHKAGDTVYPEL</sequence>
<dbReference type="KEGG" id="cyc:PCC7424_1736"/>
<name>B7KB61_GLOC7</name>
<dbReference type="Proteomes" id="UP000002384">
    <property type="component" value="Chromosome"/>
</dbReference>
<keyword evidence="3" id="KW-1185">Reference proteome</keyword>
<evidence type="ECO:0000313" key="3">
    <source>
        <dbReference type="Proteomes" id="UP000002384"/>
    </source>
</evidence>
<evidence type="ECO:0000313" key="2">
    <source>
        <dbReference type="EMBL" id="ACK70171.1"/>
    </source>
</evidence>
<organism evidence="2 3">
    <name type="scientific">Gloeothece citriformis (strain PCC 7424)</name>
    <name type="common">Cyanothece sp. (strain PCC 7424)</name>
    <dbReference type="NCBI Taxonomy" id="65393"/>
    <lineage>
        <taxon>Bacteria</taxon>
        <taxon>Bacillati</taxon>
        <taxon>Cyanobacteriota</taxon>
        <taxon>Cyanophyceae</taxon>
        <taxon>Oscillatoriophycideae</taxon>
        <taxon>Chroococcales</taxon>
        <taxon>Aphanothecaceae</taxon>
        <taxon>Gloeothece</taxon>
        <taxon>Gloeothece citriformis</taxon>
    </lineage>
</organism>
<accession>B7KB61</accession>
<reference evidence="3" key="1">
    <citation type="journal article" date="2011" name="MBio">
        <title>Novel metabolic attributes of the genus Cyanothece, comprising a group of unicellular nitrogen-fixing Cyanobacteria.</title>
        <authorList>
            <person name="Bandyopadhyay A."/>
            <person name="Elvitigala T."/>
            <person name="Welsh E."/>
            <person name="Stockel J."/>
            <person name="Liberton M."/>
            <person name="Min H."/>
            <person name="Sherman L.A."/>
            <person name="Pakrasi H.B."/>
        </authorList>
    </citation>
    <scope>NUCLEOTIDE SEQUENCE [LARGE SCALE GENOMIC DNA]</scope>
    <source>
        <strain evidence="3">PCC 7424</strain>
    </source>
</reference>
<dbReference type="HOGENOM" id="CLU_1132136_0_0_3"/>
<gene>
    <name evidence="2" type="ordered locus">PCC7424_1736</name>
</gene>
<evidence type="ECO:0000256" key="1">
    <source>
        <dbReference type="SAM" id="MobiDB-lite"/>
    </source>
</evidence>
<dbReference type="OrthoDB" id="9916635at2"/>
<dbReference type="RefSeq" id="WP_012599114.1">
    <property type="nucleotide sequence ID" value="NC_011729.1"/>
</dbReference>
<dbReference type="AlphaFoldDB" id="B7KB61"/>
<proteinExistence type="predicted"/>
<dbReference type="STRING" id="65393.PCC7424_1736"/>
<dbReference type="EMBL" id="CP001291">
    <property type="protein sequence ID" value="ACK70171.1"/>
    <property type="molecule type" value="Genomic_DNA"/>
</dbReference>
<feature type="compositionally biased region" description="Polar residues" evidence="1">
    <location>
        <begin position="9"/>
        <end position="24"/>
    </location>
</feature>
<feature type="region of interest" description="Disordered" evidence="1">
    <location>
        <begin position="1"/>
        <end position="24"/>
    </location>
</feature>